<dbReference type="InterPro" id="IPR029063">
    <property type="entry name" value="SAM-dependent_MTases_sf"/>
</dbReference>
<dbReference type="AlphaFoldDB" id="A0A2M7TVB0"/>
<comment type="caution">
    <text evidence="2">The sequence shown here is derived from an EMBL/GenBank/DDBJ whole genome shotgun (WGS) entry which is preliminary data.</text>
</comment>
<dbReference type="Pfam" id="PF13847">
    <property type="entry name" value="Methyltransf_31"/>
    <property type="match status" value="1"/>
</dbReference>
<feature type="domain" description="Methyltransferase" evidence="1">
    <location>
        <begin position="14"/>
        <end position="135"/>
    </location>
</feature>
<organism evidence="2 3">
    <name type="scientific">Candidatus Roizmanbacteria bacterium CG_4_10_14_0_2_um_filter_39_13</name>
    <dbReference type="NCBI Taxonomy" id="1974825"/>
    <lineage>
        <taxon>Bacteria</taxon>
        <taxon>Candidatus Roizmaniibacteriota</taxon>
    </lineage>
</organism>
<dbReference type="Proteomes" id="UP000228503">
    <property type="component" value="Unassembled WGS sequence"/>
</dbReference>
<dbReference type="SUPFAM" id="SSF53335">
    <property type="entry name" value="S-adenosyl-L-methionine-dependent methyltransferases"/>
    <property type="match status" value="1"/>
</dbReference>
<protein>
    <recommendedName>
        <fullName evidence="1">Methyltransferase domain-containing protein</fullName>
    </recommendedName>
</protein>
<sequence length="198" mass="22717">MKKLTHLIQDTGNNRTILDIGCGTGRHTFYLHQKFPDAKIYAYDNSPKALEIIKEIKEGSSISDERMIIFEHNMDKALPYQDMRFDIVVSSLVIHHGFFNEIKERVDTSLSLVKDNGFFVLIVPSTKDPRYATGETAKDGTKLNTDQDDGDIPHYFFSKDLIKKLFQNYSIVDIHKYERPMVTAVGSAVNWDIIVKKE</sequence>
<evidence type="ECO:0000259" key="1">
    <source>
        <dbReference type="Pfam" id="PF13847"/>
    </source>
</evidence>
<name>A0A2M7TVB0_9BACT</name>
<dbReference type="Gene3D" id="3.40.50.150">
    <property type="entry name" value="Vaccinia Virus protein VP39"/>
    <property type="match status" value="1"/>
</dbReference>
<evidence type="ECO:0000313" key="3">
    <source>
        <dbReference type="Proteomes" id="UP000228503"/>
    </source>
</evidence>
<dbReference type="InterPro" id="IPR025714">
    <property type="entry name" value="Methyltranfer_dom"/>
</dbReference>
<accession>A0A2M7TVB0</accession>
<proteinExistence type="predicted"/>
<dbReference type="PANTHER" id="PTHR43861">
    <property type="entry name" value="TRANS-ACONITATE 2-METHYLTRANSFERASE-RELATED"/>
    <property type="match status" value="1"/>
</dbReference>
<evidence type="ECO:0000313" key="2">
    <source>
        <dbReference type="EMBL" id="PIZ61766.1"/>
    </source>
</evidence>
<dbReference type="EMBL" id="PFOB01000076">
    <property type="protein sequence ID" value="PIZ61766.1"/>
    <property type="molecule type" value="Genomic_DNA"/>
</dbReference>
<dbReference type="CDD" id="cd02440">
    <property type="entry name" value="AdoMet_MTases"/>
    <property type="match status" value="1"/>
</dbReference>
<gene>
    <name evidence="2" type="ORF">COY16_06005</name>
</gene>
<reference evidence="3" key="1">
    <citation type="submission" date="2017-09" db="EMBL/GenBank/DDBJ databases">
        <title>Depth-based differentiation of microbial function through sediment-hosted aquifers and enrichment of novel symbionts in the deep terrestrial subsurface.</title>
        <authorList>
            <person name="Probst A.J."/>
            <person name="Ladd B."/>
            <person name="Jarett J.K."/>
            <person name="Geller-Mcgrath D.E."/>
            <person name="Sieber C.M.K."/>
            <person name="Emerson J.B."/>
            <person name="Anantharaman K."/>
            <person name="Thomas B.C."/>
            <person name="Malmstrom R."/>
            <person name="Stieglmeier M."/>
            <person name="Klingl A."/>
            <person name="Woyke T."/>
            <person name="Ryan C.M."/>
            <person name="Banfield J.F."/>
        </authorList>
    </citation>
    <scope>NUCLEOTIDE SEQUENCE [LARGE SCALE GENOMIC DNA]</scope>
</reference>